<protein>
    <submittedName>
        <fullName evidence="2">Uncharacterized protein</fullName>
    </submittedName>
</protein>
<dbReference type="AlphaFoldDB" id="A0A0L0VLN8"/>
<evidence type="ECO:0000313" key="3">
    <source>
        <dbReference type="Proteomes" id="UP000054564"/>
    </source>
</evidence>
<feature type="compositionally biased region" description="Low complexity" evidence="1">
    <location>
        <begin position="212"/>
        <end position="221"/>
    </location>
</feature>
<feature type="region of interest" description="Disordered" evidence="1">
    <location>
        <begin position="185"/>
        <end position="221"/>
    </location>
</feature>
<dbReference type="OrthoDB" id="2501734at2759"/>
<evidence type="ECO:0000313" key="2">
    <source>
        <dbReference type="EMBL" id="KNF00203.1"/>
    </source>
</evidence>
<organism evidence="2 3">
    <name type="scientific">Puccinia striiformis f. sp. tritici PST-78</name>
    <dbReference type="NCBI Taxonomy" id="1165861"/>
    <lineage>
        <taxon>Eukaryota</taxon>
        <taxon>Fungi</taxon>
        <taxon>Dikarya</taxon>
        <taxon>Basidiomycota</taxon>
        <taxon>Pucciniomycotina</taxon>
        <taxon>Pucciniomycetes</taxon>
        <taxon>Pucciniales</taxon>
        <taxon>Pucciniaceae</taxon>
        <taxon>Puccinia</taxon>
    </lineage>
</organism>
<reference evidence="3" key="1">
    <citation type="submission" date="2014-03" db="EMBL/GenBank/DDBJ databases">
        <title>The Genome Sequence of Puccinia striiformis f. sp. tritici PST-78.</title>
        <authorList>
            <consortium name="The Broad Institute Genome Sequencing Platform"/>
            <person name="Cuomo C."/>
            <person name="Hulbert S."/>
            <person name="Chen X."/>
            <person name="Walker B."/>
            <person name="Young S.K."/>
            <person name="Zeng Q."/>
            <person name="Gargeya S."/>
            <person name="Fitzgerald M."/>
            <person name="Haas B."/>
            <person name="Abouelleil A."/>
            <person name="Alvarado L."/>
            <person name="Arachchi H.M."/>
            <person name="Berlin A.M."/>
            <person name="Chapman S.B."/>
            <person name="Goldberg J."/>
            <person name="Griggs A."/>
            <person name="Gujja S."/>
            <person name="Hansen M."/>
            <person name="Howarth C."/>
            <person name="Imamovic A."/>
            <person name="Larimer J."/>
            <person name="McCowan C."/>
            <person name="Montmayeur A."/>
            <person name="Murphy C."/>
            <person name="Neiman D."/>
            <person name="Pearson M."/>
            <person name="Priest M."/>
            <person name="Roberts A."/>
            <person name="Saif S."/>
            <person name="Shea T."/>
            <person name="Sisk P."/>
            <person name="Sykes S."/>
            <person name="Wortman J."/>
            <person name="Nusbaum C."/>
            <person name="Birren B."/>
        </authorList>
    </citation>
    <scope>NUCLEOTIDE SEQUENCE [LARGE SCALE GENOMIC DNA]</scope>
    <source>
        <strain evidence="3">race PST-78</strain>
    </source>
</reference>
<name>A0A0L0VLN8_9BASI</name>
<feature type="region of interest" description="Disordered" evidence="1">
    <location>
        <begin position="113"/>
        <end position="134"/>
    </location>
</feature>
<feature type="region of interest" description="Disordered" evidence="1">
    <location>
        <begin position="251"/>
        <end position="316"/>
    </location>
</feature>
<evidence type="ECO:0000256" key="1">
    <source>
        <dbReference type="SAM" id="MobiDB-lite"/>
    </source>
</evidence>
<gene>
    <name evidence="2" type="ORF">PSTG_06616</name>
</gene>
<dbReference type="Proteomes" id="UP000054564">
    <property type="component" value="Unassembled WGS sequence"/>
</dbReference>
<keyword evidence="3" id="KW-1185">Reference proteome</keyword>
<feature type="compositionally biased region" description="Low complexity" evidence="1">
    <location>
        <begin position="123"/>
        <end position="132"/>
    </location>
</feature>
<proteinExistence type="predicted"/>
<comment type="caution">
    <text evidence="2">The sequence shown here is derived from an EMBL/GenBank/DDBJ whole genome shotgun (WGS) entry which is preliminary data.</text>
</comment>
<accession>A0A0L0VLN8</accession>
<sequence>MNSFTHPYNATFDDASHTRSYEITHPAPSGEPITSGILTATCDVLPASNCIAIVSRTTASSANGADHIDTADLGPAKCHPTTEVGASAFDSPTARSVFTIAVDRSRPPLFESQLSEAGDETSHSISSTGSGSRAVTPEEIAWSEMAHNGRFRVSQHVEIVEGNEEHQVDSCVVLPATIDRSEQLDISPAFTSSAPLSDYPDSERKNLRTQFPSEPSSSYPVSPLAEVTEAFTNSQGGWGLPLSAPGPYLGHQYFDQGTDRRSIKSKKPLKSRNVDDKGKENIPIAATHRHRTGTRGGNHSPADTPSTTVRRGPLRI</sequence>
<dbReference type="EMBL" id="AJIL01000039">
    <property type="protein sequence ID" value="KNF00203.1"/>
    <property type="molecule type" value="Genomic_DNA"/>
</dbReference>